<dbReference type="GO" id="GO:0005886">
    <property type="term" value="C:plasma membrane"/>
    <property type="evidence" value="ECO:0007669"/>
    <property type="project" value="TreeGrafter"/>
</dbReference>
<feature type="transmembrane region" description="Helical" evidence="8">
    <location>
        <begin position="504"/>
        <end position="524"/>
    </location>
</feature>
<reference evidence="10" key="3">
    <citation type="submission" date="2016-03" db="UniProtKB">
        <authorList>
            <consortium name="EnsemblProtists"/>
        </authorList>
    </citation>
    <scope>IDENTIFICATION</scope>
</reference>
<dbReference type="PROSITE" id="PS50283">
    <property type="entry name" value="NA_SOLUT_SYMP_3"/>
    <property type="match status" value="1"/>
</dbReference>
<feature type="transmembrane region" description="Helical" evidence="8">
    <location>
        <begin position="368"/>
        <end position="387"/>
    </location>
</feature>
<evidence type="ECO:0000313" key="9">
    <source>
        <dbReference type="EMBL" id="EKX44698.1"/>
    </source>
</evidence>
<dbReference type="PANTHER" id="PTHR48086:SF10">
    <property type="entry name" value="AGR155CP"/>
    <property type="match status" value="1"/>
</dbReference>
<keyword evidence="11" id="KW-1185">Reference proteome</keyword>
<reference evidence="9 11" key="1">
    <citation type="journal article" date="2012" name="Nature">
        <title>Algal genomes reveal evolutionary mosaicism and the fate of nucleomorphs.</title>
        <authorList>
            <consortium name="DOE Joint Genome Institute"/>
            <person name="Curtis B.A."/>
            <person name="Tanifuji G."/>
            <person name="Burki F."/>
            <person name="Gruber A."/>
            <person name="Irimia M."/>
            <person name="Maruyama S."/>
            <person name="Arias M.C."/>
            <person name="Ball S.G."/>
            <person name="Gile G.H."/>
            <person name="Hirakawa Y."/>
            <person name="Hopkins J.F."/>
            <person name="Kuo A."/>
            <person name="Rensing S.A."/>
            <person name="Schmutz J."/>
            <person name="Symeonidi A."/>
            <person name="Elias M."/>
            <person name="Eveleigh R.J."/>
            <person name="Herman E.K."/>
            <person name="Klute M.J."/>
            <person name="Nakayama T."/>
            <person name="Obornik M."/>
            <person name="Reyes-Prieto A."/>
            <person name="Armbrust E.V."/>
            <person name="Aves S.J."/>
            <person name="Beiko R.G."/>
            <person name="Coutinho P."/>
            <person name="Dacks J.B."/>
            <person name="Durnford D.G."/>
            <person name="Fast N.M."/>
            <person name="Green B.R."/>
            <person name="Grisdale C.J."/>
            <person name="Hempel F."/>
            <person name="Henrissat B."/>
            <person name="Hoppner M.P."/>
            <person name="Ishida K."/>
            <person name="Kim E."/>
            <person name="Koreny L."/>
            <person name="Kroth P.G."/>
            <person name="Liu Y."/>
            <person name="Malik S.B."/>
            <person name="Maier U.G."/>
            <person name="McRose D."/>
            <person name="Mock T."/>
            <person name="Neilson J.A."/>
            <person name="Onodera N.T."/>
            <person name="Poole A.M."/>
            <person name="Pritham E.J."/>
            <person name="Richards T.A."/>
            <person name="Rocap G."/>
            <person name="Roy S.W."/>
            <person name="Sarai C."/>
            <person name="Schaack S."/>
            <person name="Shirato S."/>
            <person name="Slamovits C.H."/>
            <person name="Spencer D.F."/>
            <person name="Suzuki S."/>
            <person name="Worden A.Z."/>
            <person name="Zauner S."/>
            <person name="Barry K."/>
            <person name="Bell C."/>
            <person name="Bharti A.K."/>
            <person name="Crow J.A."/>
            <person name="Grimwood J."/>
            <person name="Kramer R."/>
            <person name="Lindquist E."/>
            <person name="Lucas S."/>
            <person name="Salamov A."/>
            <person name="McFadden G.I."/>
            <person name="Lane C.E."/>
            <person name="Keeling P.J."/>
            <person name="Gray M.W."/>
            <person name="Grigoriev I.V."/>
            <person name="Archibald J.M."/>
        </authorList>
    </citation>
    <scope>NUCLEOTIDE SEQUENCE</scope>
    <source>
        <strain evidence="9 11">CCMP2712</strain>
    </source>
</reference>
<dbReference type="Pfam" id="PF00474">
    <property type="entry name" value="SSF"/>
    <property type="match status" value="1"/>
</dbReference>
<feature type="transmembrane region" description="Helical" evidence="8">
    <location>
        <begin position="198"/>
        <end position="215"/>
    </location>
</feature>
<sequence length="646" mass="69903">MTDWIALSYSLTIICLVAIAIYAIIYTKFFTQKNENVKHVLETSEGFITARKTQGMWRIAWSFYAGSVGSWVITSTASYASYAGYLGVIFYAVATGIPIIMQAYFGDIVQTKFPNANSLGDFILLRFGPTAKLATIIVTLINMSIFMLAEFTTVGGLFSDFVGSVSYPIIIIVAVLTTIYTVYGGLLVSIVTDQVQGIISVLLTIILTIYVAATFRRDLPANFGPYEPMLGPNLSGYSSIFTMPISLAAATVFNEGMWQRVWAAEDHTALKRGGIIACFAIVFVVFIFGFGGLLAVWGGLVDYENTNPNLYIFQLFKSDPSAPNAHVENFIEVLVLVLAAVMNESAIDSLQNGLAATISSHFLRGKPLLWARICVLLINIIIVPFALANYSVLSIFLLGNMLGVCWFPPVIMGGIWDSELGKRVVCESSMLFGGVIAVIASTVYGIAAGPSQCIQMWNDGALYPPAPDICSCASDAALYNLTNPGVNCATAGAYWTWLGQPYMWQYFLIALGVSTAGTLAFGLLHELFYRLNIHFMGVTELLLKVPGYAELAGLTVDHAELQRKQDDDAAKPQFNGDDQGMQQVNGSQDSQMFMAVSPSIPVVHPYPAVVPMQPQLFAQPVVMVPAAEGGNVALPGSLQQGQQGLA</sequence>
<evidence type="ECO:0000313" key="11">
    <source>
        <dbReference type="Proteomes" id="UP000011087"/>
    </source>
</evidence>
<evidence type="ECO:0000256" key="7">
    <source>
        <dbReference type="RuleBase" id="RU362091"/>
    </source>
</evidence>
<evidence type="ECO:0000256" key="6">
    <source>
        <dbReference type="ARBA" id="ARBA00023136"/>
    </source>
</evidence>
<evidence type="ECO:0000256" key="2">
    <source>
        <dbReference type="ARBA" id="ARBA00006434"/>
    </source>
</evidence>
<feature type="transmembrane region" description="Helical" evidence="8">
    <location>
        <begin position="88"/>
        <end position="109"/>
    </location>
</feature>
<proteinExistence type="inferred from homology"/>
<reference evidence="11" key="2">
    <citation type="submission" date="2012-11" db="EMBL/GenBank/DDBJ databases">
        <authorList>
            <person name="Kuo A."/>
            <person name="Curtis B.A."/>
            <person name="Tanifuji G."/>
            <person name="Burki F."/>
            <person name="Gruber A."/>
            <person name="Irimia M."/>
            <person name="Maruyama S."/>
            <person name="Arias M.C."/>
            <person name="Ball S.G."/>
            <person name="Gile G.H."/>
            <person name="Hirakawa Y."/>
            <person name="Hopkins J.F."/>
            <person name="Rensing S.A."/>
            <person name="Schmutz J."/>
            <person name="Symeonidi A."/>
            <person name="Elias M."/>
            <person name="Eveleigh R.J."/>
            <person name="Herman E.K."/>
            <person name="Klute M.J."/>
            <person name="Nakayama T."/>
            <person name="Obornik M."/>
            <person name="Reyes-Prieto A."/>
            <person name="Armbrust E.V."/>
            <person name="Aves S.J."/>
            <person name="Beiko R.G."/>
            <person name="Coutinho P."/>
            <person name="Dacks J.B."/>
            <person name="Durnford D.G."/>
            <person name="Fast N.M."/>
            <person name="Green B.R."/>
            <person name="Grisdale C."/>
            <person name="Hempe F."/>
            <person name="Henrissat B."/>
            <person name="Hoppner M.P."/>
            <person name="Ishida K.-I."/>
            <person name="Kim E."/>
            <person name="Koreny L."/>
            <person name="Kroth P.G."/>
            <person name="Liu Y."/>
            <person name="Malik S.-B."/>
            <person name="Maier U.G."/>
            <person name="McRose D."/>
            <person name="Mock T."/>
            <person name="Neilson J.A."/>
            <person name="Onodera N.T."/>
            <person name="Poole A.M."/>
            <person name="Pritham E.J."/>
            <person name="Richards T.A."/>
            <person name="Rocap G."/>
            <person name="Roy S.W."/>
            <person name="Sarai C."/>
            <person name="Schaack S."/>
            <person name="Shirato S."/>
            <person name="Slamovits C.H."/>
            <person name="Spencer D.F."/>
            <person name="Suzuki S."/>
            <person name="Worden A.Z."/>
            <person name="Zauner S."/>
            <person name="Barry K."/>
            <person name="Bell C."/>
            <person name="Bharti A.K."/>
            <person name="Crow J.A."/>
            <person name="Grimwood J."/>
            <person name="Kramer R."/>
            <person name="Lindquist E."/>
            <person name="Lucas S."/>
            <person name="Salamov A."/>
            <person name="McFadden G.I."/>
            <person name="Lane C.E."/>
            <person name="Keeling P.J."/>
            <person name="Gray M.W."/>
            <person name="Grigoriev I.V."/>
            <person name="Archibald J.M."/>
        </authorList>
    </citation>
    <scope>NUCLEOTIDE SEQUENCE</scope>
    <source>
        <strain evidence="11">CCMP2712</strain>
    </source>
</reference>
<evidence type="ECO:0000256" key="5">
    <source>
        <dbReference type="ARBA" id="ARBA00022989"/>
    </source>
</evidence>
<feature type="transmembrane region" description="Helical" evidence="8">
    <location>
        <begin position="274"/>
        <end position="300"/>
    </location>
</feature>
<dbReference type="KEGG" id="gtt:GUITHDRAFT_87377"/>
<gene>
    <name evidence="9" type="ORF">GUITHDRAFT_87377</name>
</gene>
<dbReference type="PaxDb" id="55529-EKX44698"/>
<dbReference type="InterPro" id="IPR001734">
    <property type="entry name" value="Na/solute_symporter"/>
</dbReference>
<feature type="transmembrane region" description="Helical" evidence="8">
    <location>
        <begin position="428"/>
        <end position="447"/>
    </location>
</feature>
<dbReference type="OMA" id="CGWISTG"/>
<dbReference type="Proteomes" id="UP000011087">
    <property type="component" value="Unassembled WGS sequence"/>
</dbReference>
<keyword evidence="5 8" id="KW-1133">Transmembrane helix</keyword>
<keyword evidence="6 8" id="KW-0472">Membrane</keyword>
<feature type="transmembrane region" description="Helical" evidence="8">
    <location>
        <begin position="330"/>
        <end position="347"/>
    </location>
</feature>
<keyword evidence="3" id="KW-0813">Transport</keyword>
<name>L1J835_GUITC</name>
<dbReference type="OrthoDB" id="6132759at2759"/>
<feature type="transmembrane region" description="Helical" evidence="8">
    <location>
        <begin position="6"/>
        <end position="25"/>
    </location>
</feature>
<evidence type="ECO:0000256" key="1">
    <source>
        <dbReference type="ARBA" id="ARBA00004141"/>
    </source>
</evidence>
<feature type="transmembrane region" description="Helical" evidence="8">
    <location>
        <begin position="61"/>
        <end position="82"/>
    </location>
</feature>
<dbReference type="eggNOG" id="ENOG502QU2F">
    <property type="taxonomic scope" value="Eukaryota"/>
</dbReference>
<dbReference type="EMBL" id="JH993003">
    <property type="protein sequence ID" value="EKX44698.1"/>
    <property type="molecule type" value="Genomic_DNA"/>
</dbReference>
<protein>
    <submittedName>
        <fullName evidence="9 10">Uncharacterized protein</fullName>
    </submittedName>
</protein>
<dbReference type="STRING" id="905079.L1J835"/>
<comment type="similarity">
    <text evidence="2 7">Belongs to the sodium:solute symporter (SSF) (TC 2.A.21) family.</text>
</comment>
<dbReference type="RefSeq" id="XP_005831678.1">
    <property type="nucleotide sequence ID" value="XM_005831621.1"/>
</dbReference>
<dbReference type="Gene3D" id="1.20.1730.10">
    <property type="entry name" value="Sodium/glucose cotransporter"/>
    <property type="match status" value="1"/>
</dbReference>
<evidence type="ECO:0000256" key="8">
    <source>
        <dbReference type="SAM" id="Phobius"/>
    </source>
</evidence>
<dbReference type="PANTHER" id="PTHR48086">
    <property type="entry name" value="SODIUM/PROLINE SYMPORTER-RELATED"/>
    <property type="match status" value="1"/>
</dbReference>
<dbReference type="InterPro" id="IPR050277">
    <property type="entry name" value="Sodium:Solute_Symporter"/>
</dbReference>
<evidence type="ECO:0000313" key="10">
    <source>
        <dbReference type="EnsemblProtists" id="EKX44698"/>
    </source>
</evidence>
<dbReference type="GeneID" id="17301412"/>
<accession>L1J835</accession>
<evidence type="ECO:0000256" key="3">
    <source>
        <dbReference type="ARBA" id="ARBA00022448"/>
    </source>
</evidence>
<dbReference type="InterPro" id="IPR038377">
    <property type="entry name" value="Na/Glc_symporter_sf"/>
</dbReference>
<dbReference type="AlphaFoldDB" id="L1J835"/>
<feature type="transmembrane region" description="Helical" evidence="8">
    <location>
        <begin position="393"/>
        <end position="416"/>
    </location>
</feature>
<evidence type="ECO:0000256" key="4">
    <source>
        <dbReference type="ARBA" id="ARBA00022692"/>
    </source>
</evidence>
<dbReference type="GO" id="GO:0015606">
    <property type="term" value="F:spermidine transmembrane transporter activity"/>
    <property type="evidence" value="ECO:0007669"/>
    <property type="project" value="TreeGrafter"/>
</dbReference>
<feature type="transmembrane region" description="Helical" evidence="8">
    <location>
        <begin position="235"/>
        <end position="253"/>
    </location>
</feature>
<comment type="subcellular location">
    <subcellularLocation>
        <location evidence="1">Membrane</location>
        <topology evidence="1">Multi-pass membrane protein</topology>
    </subcellularLocation>
</comment>
<dbReference type="HOGENOM" id="CLU_424210_0_0_1"/>
<dbReference type="EnsemblProtists" id="EKX44698">
    <property type="protein sequence ID" value="EKX44698"/>
    <property type="gene ID" value="GUITHDRAFT_87377"/>
</dbReference>
<keyword evidence="4 8" id="KW-0812">Transmembrane</keyword>
<organism evidence="9">
    <name type="scientific">Guillardia theta (strain CCMP2712)</name>
    <name type="common">Cryptophyte</name>
    <dbReference type="NCBI Taxonomy" id="905079"/>
    <lineage>
        <taxon>Eukaryota</taxon>
        <taxon>Cryptophyceae</taxon>
        <taxon>Pyrenomonadales</taxon>
        <taxon>Geminigeraceae</taxon>
        <taxon>Guillardia</taxon>
    </lineage>
</organism>
<feature type="transmembrane region" description="Helical" evidence="8">
    <location>
        <begin position="130"/>
        <end position="149"/>
    </location>
</feature>
<feature type="transmembrane region" description="Helical" evidence="8">
    <location>
        <begin position="169"/>
        <end position="191"/>
    </location>
</feature>